<name>A0A6G5AIE3_RHIMP</name>
<reference evidence="1" key="1">
    <citation type="submission" date="2020-03" db="EMBL/GenBank/DDBJ databases">
        <title>A transcriptome and proteome of the tick Rhipicephalus microplus shaped by the genetic composition of its hosts and developmental stage.</title>
        <authorList>
            <person name="Garcia G.R."/>
            <person name="Ribeiro J.M.C."/>
            <person name="Maruyama S.R."/>
            <person name="Gardinasse L.G."/>
            <person name="Nelson K."/>
            <person name="Ferreira B.R."/>
            <person name="Andrade T.G."/>
            <person name="Santos I.K.F.M."/>
        </authorList>
    </citation>
    <scope>NUCLEOTIDE SEQUENCE</scope>
    <source>
        <strain evidence="1">NSGR</strain>
        <tissue evidence="1">Salivary glands</tissue>
    </source>
</reference>
<evidence type="ECO:0000313" key="1">
    <source>
        <dbReference type="EMBL" id="NIE50063.1"/>
    </source>
</evidence>
<organism evidence="1">
    <name type="scientific">Rhipicephalus microplus</name>
    <name type="common">Cattle tick</name>
    <name type="synonym">Boophilus microplus</name>
    <dbReference type="NCBI Taxonomy" id="6941"/>
    <lineage>
        <taxon>Eukaryota</taxon>
        <taxon>Metazoa</taxon>
        <taxon>Ecdysozoa</taxon>
        <taxon>Arthropoda</taxon>
        <taxon>Chelicerata</taxon>
        <taxon>Arachnida</taxon>
        <taxon>Acari</taxon>
        <taxon>Parasitiformes</taxon>
        <taxon>Ixodida</taxon>
        <taxon>Ixodoidea</taxon>
        <taxon>Ixodidae</taxon>
        <taxon>Rhipicephalinae</taxon>
        <taxon>Rhipicephalus</taxon>
        <taxon>Boophilus</taxon>
    </lineage>
</organism>
<accession>A0A6G5AIE3</accession>
<sequence>MCALRMQNVHSKCFKQHDSYASHSLEVTCRGSRCGCDIDIDELILPKFYHSTGLFKNMNLSAIAASKRYTATSFGYQSYLKWAVKRIKISFSTKHDESFMWTLIFINHVILSSKVFGAQDFKQRFLSFDAHISHFKLKVQ</sequence>
<dbReference type="AlphaFoldDB" id="A0A6G5AIE3"/>
<proteinExistence type="predicted"/>
<protein>
    <submittedName>
        <fullName evidence="1">Uncharacterized protein</fullName>
    </submittedName>
</protein>
<dbReference type="EMBL" id="GIKN01007790">
    <property type="protein sequence ID" value="NIE50063.1"/>
    <property type="molecule type" value="Transcribed_RNA"/>
</dbReference>